<dbReference type="AlphaFoldDB" id="A0A6A5VPK0"/>
<dbReference type="Proteomes" id="UP000800036">
    <property type="component" value="Unassembled WGS sequence"/>
</dbReference>
<evidence type="ECO:0000313" key="2">
    <source>
        <dbReference type="Proteomes" id="UP000800036"/>
    </source>
</evidence>
<organism evidence="1 2">
    <name type="scientific">Bimuria novae-zelandiae CBS 107.79</name>
    <dbReference type="NCBI Taxonomy" id="1447943"/>
    <lineage>
        <taxon>Eukaryota</taxon>
        <taxon>Fungi</taxon>
        <taxon>Dikarya</taxon>
        <taxon>Ascomycota</taxon>
        <taxon>Pezizomycotina</taxon>
        <taxon>Dothideomycetes</taxon>
        <taxon>Pleosporomycetidae</taxon>
        <taxon>Pleosporales</taxon>
        <taxon>Massarineae</taxon>
        <taxon>Didymosphaeriaceae</taxon>
        <taxon>Bimuria</taxon>
    </lineage>
</organism>
<proteinExistence type="predicted"/>
<reference evidence="1" key="1">
    <citation type="journal article" date="2020" name="Stud. Mycol.">
        <title>101 Dothideomycetes genomes: a test case for predicting lifestyles and emergence of pathogens.</title>
        <authorList>
            <person name="Haridas S."/>
            <person name="Albert R."/>
            <person name="Binder M."/>
            <person name="Bloem J."/>
            <person name="Labutti K."/>
            <person name="Salamov A."/>
            <person name="Andreopoulos B."/>
            <person name="Baker S."/>
            <person name="Barry K."/>
            <person name="Bills G."/>
            <person name="Bluhm B."/>
            <person name="Cannon C."/>
            <person name="Castanera R."/>
            <person name="Culley D."/>
            <person name="Daum C."/>
            <person name="Ezra D."/>
            <person name="Gonzalez J."/>
            <person name="Henrissat B."/>
            <person name="Kuo A."/>
            <person name="Liang C."/>
            <person name="Lipzen A."/>
            <person name="Lutzoni F."/>
            <person name="Magnuson J."/>
            <person name="Mondo S."/>
            <person name="Nolan M."/>
            <person name="Ohm R."/>
            <person name="Pangilinan J."/>
            <person name="Park H.-J."/>
            <person name="Ramirez L."/>
            <person name="Alfaro M."/>
            <person name="Sun H."/>
            <person name="Tritt A."/>
            <person name="Yoshinaga Y."/>
            <person name="Zwiers L.-H."/>
            <person name="Turgeon B."/>
            <person name="Goodwin S."/>
            <person name="Spatafora J."/>
            <person name="Crous P."/>
            <person name="Grigoriev I."/>
        </authorList>
    </citation>
    <scope>NUCLEOTIDE SEQUENCE</scope>
    <source>
        <strain evidence="1">CBS 107.79</strain>
    </source>
</reference>
<dbReference type="EMBL" id="ML976660">
    <property type="protein sequence ID" value="KAF1978678.1"/>
    <property type="molecule type" value="Genomic_DNA"/>
</dbReference>
<evidence type="ECO:0000313" key="1">
    <source>
        <dbReference type="EMBL" id="KAF1978678.1"/>
    </source>
</evidence>
<accession>A0A6A5VPK0</accession>
<sequence length="128" mass="14496">MKGEVPGPGLRCFMMGEGGCGCVCEVRWCCGGVFGWVCGSWVGGTYLMGGWGIIQRCWNRKPAAVVLYYVDLDGLRWWEGNNSYRFPLCYRSLAARATRQLMQHPTMQHPTMQHTNFDTPHLHQYGSN</sequence>
<keyword evidence="2" id="KW-1185">Reference proteome</keyword>
<gene>
    <name evidence="1" type="ORF">BU23DRAFT_230375</name>
</gene>
<name>A0A6A5VPK0_9PLEO</name>
<protein>
    <submittedName>
        <fullName evidence="1">Uncharacterized protein</fullName>
    </submittedName>
</protein>